<dbReference type="SUPFAM" id="SSF52266">
    <property type="entry name" value="SGNH hydrolase"/>
    <property type="match status" value="1"/>
</dbReference>
<proteinExistence type="predicted"/>
<evidence type="ECO:0000259" key="1">
    <source>
        <dbReference type="Pfam" id="PF13472"/>
    </source>
</evidence>
<dbReference type="InterPro" id="IPR053140">
    <property type="entry name" value="GDSL_Rv0518-like"/>
</dbReference>
<dbReference type="AlphaFoldDB" id="A0A285GPA8"/>
<evidence type="ECO:0000313" key="2">
    <source>
        <dbReference type="EMBL" id="SNY24171.1"/>
    </source>
</evidence>
<dbReference type="Gene3D" id="3.40.50.1110">
    <property type="entry name" value="SGNH hydrolase"/>
    <property type="match status" value="1"/>
</dbReference>
<dbReference type="PANTHER" id="PTHR43784">
    <property type="entry name" value="GDSL-LIKE LIPASE/ACYLHYDROLASE, PUTATIVE (AFU_ORTHOLOGUE AFUA_2G00820)-RELATED"/>
    <property type="match status" value="1"/>
</dbReference>
<dbReference type="InterPro" id="IPR013830">
    <property type="entry name" value="SGNH_hydro"/>
</dbReference>
<organism evidence="2 3">
    <name type="scientific">Paractinoplanes atraurantiacus</name>
    <dbReference type="NCBI Taxonomy" id="1036182"/>
    <lineage>
        <taxon>Bacteria</taxon>
        <taxon>Bacillati</taxon>
        <taxon>Actinomycetota</taxon>
        <taxon>Actinomycetes</taxon>
        <taxon>Micromonosporales</taxon>
        <taxon>Micromonosporaceae</taxon>
        <taxon>Paractinoplanes</taxon>
    </lineage>
</organism>
<protein>
    <submittedName>
        <fullName evidence="2">Lysophospholipase L1</fullName>
    </submittedName>
</protein>
<gene>
    <name evidence="2" type="ORF">SAMN05421748_102148</name>
</gene>
<name>A0A285GPA8_9ACTN</name>
<evidence type="ECO:0000313" key="3">
    <source>
        <dbReference type="Proteomes" id="UP000219612"/>
    </source>
</evidence>
<feature type="domain" description="SGNH hydrolase-type esterase" evidence="1">
    <location>
        <begin position="205"/>
        <end position="390"/>
    </location>
</feature>
<dbReference type="Pfam" id="PF13472">
    <property type="entry name" value="Lipase_GDSL_2"/>
    <property type="match status" value="1"/>
</dbReference>
<reference evidence="2 3" key="1">
    <citation type="submission" date="2017-09" db="EMBL/GenBank/DDBJ databases">
        <authorList>
            <person name="Ehlers B."/>
            <person name="Leendertz F.H."/>
        </authorList>
    </citation>
    <scope>NUCLEOTIDE SEQUENCE [LARGE SCALE GENOMIC DNA]</scope>
    <source>
        <strain evidence="2 3">CGMCC 4.6857</strain>
    </source>
</reference>
<accession>A0A285GPA8</accession>
<dbReference type="PANTHER" id="PTHR43784:SF2">
    <property type="entry name" value="GDSL-LIKE LIPASE_ACYLHYDROLASE, PUTATIVE (AFU_ORTHOLOGUE AFUA_2G00820)-RELATED"/>
    <property type="match status" value="1"/>
</dbReference>
<keyword evidence="3" id="KW-1185">Reference proteome</keyword>
<dbReference type="InterPro" id="IPR036514">
    <property type="entry name" value="SGNH_hydro_sf"/>
</dbReference>
<dbReference type="Proteomes" id="UP000219612">
    <property type="component" value="Unassembled WGS sequence"/>
</dbReference>
<dbReference type="EMBL" id="OBDY01000002">
    <property type="protein sequence ID" value="SNY24171.1"/>
    <property type="molecule type" value="Genomic_DNA"/>
</dbReference>
<sequence length="407" mass="42426">MLVLLVVAGIALVLRDSPNDETAEKAETAAAPVDPKTPWTGTWATVMQDGKGAGFQAETLRQVVRASIGGDSVRIRLSNEFSSAPLTVSAVYLAKHLTAGTVDPGTNAHVTFGGADSVTVKAKGTVVSDPVAFRLPAGTDLAVSAYLPQPVGSVTQHESANRDNYVASGNQSTKASLSGLRSFYNYSFLAGVDVQNPSAEGAVVALGASITDGYDSTWNENRSWHNLLARRLGDDGRTVGVLNAGISGNSMLQDGVGQSALNRLERDVLAQTGVKWVIVADLGINDLGGADESGGDRLVAGLRQLIQRSHTAKVKVLCATLVPFAGSEGYSSTGEAGRKVFNDFVRSADSGCDGVVDFDTAVHDSADPTRWNSRFDQGDHMHPNNAGMEALAAAVDTALLARATANS</sequence>